<organism evidence="2 3">
    <name type="scientific">Klebsormidium nitens</name>
    <name type="common">Green alga</name>
    <name type="synonym">Ulothrix nitens</name>
    <dbReference type="NCBI Taxonomy" id="105231"/>
    <lineage>
        <taxon>Eukaryota</taxon>
        <taxon>Viridiplantae</taxon>
        <taxon>Streptophyta</taxon>
        <taxon>Klebsormidiophyceae</taxon>
        <taxon>Klebsormidiales</taxon>
        <taxon>Klebsormidiaceae</taxon>
        <taxon>Klebsormidium</taxon>
    </lineage>
</organism>
<proteinExistence type="predicted"/>
<dbReference type="Proteomes" id="UP000054558">
    <property type="component" value="Unassembled WGS sequence"/>
</dbReference>
<dbReference type="EMBL" id="DF237363">
    <property type="protein sequence ID" value="GAQ88265.1"/>
    <property type="molecule type" value="Genomic_DNA"/>
</dbReference>
<keyword evidence="3" id="KW-1185">Reference proteome</keyword>
<reference evidence="2 3" key="1">
    <citation type="journal article" date="2014" name="Nat. Commun.">
        <title>Klebsormidium flaccidum genome reveals primary factors for plant terrestrial adaptation.</title>
        <authorList>
            <person name="Hori K."/>
            <person name="Maruyama F."/>
            <person name="Fujisawa T."/>
            <person name="Togashi T."/>
            <person name="Yamamoto N."/>
            <person name="Seo M."/>
            <person name="Sato S."/>
            <person name="Yamada T."/>
            <person name="Mori H."/>
            <person name="Tajima N."/>
            <person name="Moriyama T."/>
            <person name="Ikeuchi M."/>
            <person name="Watanabe M."/>
            <person name="Wada H."/>
            <person name="Kobayashi K."/>
            <person name="Saito M."/>
            <person name="Masuda T."/>
            <person name="Sasaki-Sekimoto Y."/>
            <person name="Mashiguchi K."/>
            <person name="Awai K."/>
            <person name="Shimojima M."/>
            <person name="Masuda S."/>
            <person name="Iwai M."/>
            <person name="Nobusawa T."/>
            <person name="Narise T."/>
            <person name="Kondo S."/>
            <person name="Saito H."/>
            <person name="Sato R."/>
            <person name="Murakawa M."/>
            <person name="Ihara Y."/>
            <person name="Oshima-Yamada Y."/>
            <person name="Ohtaka K."/>
            <person name="Satoh M."/>
            <person name="Sonobe K."/>
            <person name="Ishii M."/>
            <person name="Ohtani R."/>
            <person name="Kanamori-Sato M."/>
            <person name="Honoki R."/>
            <person name="Miyazaki D."/>
            <person name="Mochizuki H."/>
            <person name="Umetsu J."/>
            <person name="Higashi K."/>
            <person name="Shibata D."/>
            <person name="Kamiya Y."/>
            <person name="Sato N."/>
            <person name="Nakamura Y."/>
            <person name="Tabata S."/>
            <person name="Ida S."/>
            <person name="Kurokawa K."/>
            <person name="Ohta H."/>
        </authorList>
    </citation>
    <scope>NUCLEOTIDE SEQUENCE [LARGE SCALE GENOMIC DNA]</scope>
    <source>
        <strain evidence="2 3">NIES-2285</strain>
    </source>
</reference>
<sequence>MQEVQVSRRARPDRVAPLEFHNELRVGHEHDTSNASRRDALPRSAIKLVARASRGFLTNSKRDHRIF</sequence>
<dbReference type="AlphaFoldDB" id="A0A0U9HL82"/>
<feature type="region of interest" description="Disordered" evidence="1">
    <location>
        <begin position="1"/>
        <end position="39"/>
    </location>
</feature>
<accession>A0A0U9HL82</accession>
<gene>
    <name evidence="2" type="ORF">KFL_004140010</name>
</gene>
<evidence type="ECO:0000256" key="1">
    <source>
        <dbReference type="SAM" id="MobiDB-lite"/>
    </source>
</evidence>
<name>A0A0U9HL82_KLENI</name>
<evidence type="ECO:0000313" key="2">
    <source>
        <dbReference type="EMBL" id="GAQ88265.1"/>
    </source>
</evidence>
<evidence type="ECO:0000313" key="3">
    <source>
        <dbReference type="Proteomes" id="UP000054558"/>
    </source>
</evidence>
<feature type="compositionally biased region" description="Basic and acidic residues" evidence="1">
    <location>
        <begin position="10"/>
        <end position="39"/>
    </location>
</feature>
<protein>
    <submittedName>
        <fullName evidence="2">Uncharacterized protein</fullName>
    </submittedName>
</protein>